<dbReference type="EMBL" id="JAAWWL010000001">
    <property type="protein sequence ID" value="NKI30856.1"/>
    <property type="molecule type" value="Genomic_DNA"/>
</dbReference>
<dbReference type="PANTHER" id="PTHR47506">
    <property type="entry name" value="TRANSCRIPTIONAL REGULATORY PROTEIN"/>
    <property type="match status" value="1"/>
</dbReference>
<accession>A0ABX1GLT5</accession>
<name>A0ABX1GLT5_9FLAO</name>
<dbReference type="InterPro" id="IPR036271">
    <property type="entry name" value="Tet_transcr_reg_TetR-rel_C_sf"/>
</dbReference>
<organism evidence="6 7">
    <name type="scientific">Croceivirga thetidis</name>
    <dbReference type="NCBI Taxonomy" id="2721623"/>
    <lineage>
        <taxon>Bacteria</taxon>
        <taxon>Pseudomonadati</taxon>
        <taxon>Bacteroidota</taxon>
        <taxon>Flavobacteriia</taxon>
        <taxon>Flavobacteriales</taxon>
        <taxon>Flavobacteriaceae</taxon>
        <taxon>Croceivirga</taxon>
    </lineage>
</organism>
<dbReference type="Gene3D" id="1.10.357.10">
    <property type="entry name" value="Tetracycline Repressor, domain 2"/>
    <property type="match status" value="1"/>
</dbReference>
<evidence type="ECO:0000313" key="6">
    <source>
        <dbReference type="EMBL" id="NKI30856.1"/>
    </source>
</evidence>
<dbReference type="SUPFAM" id="SSF46689">
    <property type="entry name" value="Homeodomain-like"/>
    <property type="match status" value="1"/>
</dbReference>
<evidence type="ECO:0000313" key="7">
    <source>
        <dbReference type="Proteomes" id="UP000718451"/>
    </source>
</evidence>
<evidence type="ECO:0000259" key="5">
    <source>
        <dbReference type="PROSITE" id="PS50977"/>
    </source>
</evidence>
<dbReference type="Proteomes" id="UP000718451">
    <property type="component" value="Unassembled WGS sequence"/>
</dbReference>
<gene>
    <name evidence="6" type="ORF">HCU67_02800</name>
</gene>
<feature type="DNA-binding region" description="H-T-H motif" evidence="4">
    <location>
        <begin position="25"/>
        <end position="44"/>
    </location>
</feature>
<dbReference type="SUPFAM" id="SSF48498">
    <property type="entry name" value="Tetracyclin repressor-like, C-terminal domain"/>
    <property type="match status" value="1"/>
</dbReference>
<proteinExistence type="predicted"/>
<evidence type="ECO:0000256" key="4">
    <source>
        <dbReference type="PROSITE-ProRule" id="PRU00335"/>
    </source>
</evidence>
<keyword evidence="2 4" id="KW-0238">DNA-binding</keyword>
<dbReference type="PRINTS" id="PR00455">
    <property type="entry name" value="HTHTETR"/>
</dbReference>
<keyword evidence="7" id="KW-1185">Reference proteome</keyword>
<keyword evidence="3" id="KW-0804">Transcription</keyword>
<comment type="caution">
    <text evidence="6">The sequence shown here is derived from an EMBL/GenBank/DDBJ whole genome shotgun (WGS) entry which is preliminary data.</text>
</comment>
<evidence type="ECO:0000256" key="1">
    <source>
        <dbReference type="ARBA" id="ARBA00023015"/>
    </source>
</evidence>
<dbReference type="InterPro" id="IPR001647">
    <property type="entry name" value="HTH_TetR"/>
</dbReference>
<evidence type="ECO:0000256" key="3">
    <source>
        <dbReference type="ARBA" id="ARBA00023163"/>
    </source>
</evidence>
<protein>
    <submittedName>
        <fullName evidence="6">TetR/AcrR family transcriptional regulator</fullName>
    </submittedName>
</protein>
<dbReference type="Gene3D" id="1.10.10.60">
    <property type="entry name" value="Homeodomain-like"/>
    <property type="match status" value="1"/>
</dbReference>
<evidence type="ECO:0000256" key="2">
    <source>
        <dbReference type="ARBA" id="ARBA00023125"/>
    </source>
</evidence>
<feature type="domain" description="HTH tetR-type" evidence="5">
    <location>
        <begin position="2"/>
        <end position="62"/>
    </location>
</feature>
<dbReference type="PANTHER" id="PTHR47506:SF3">
    <property type="entry name" value="HTH-TYPE TRANSCRIPTIONAL REGULATOR LMRA"/>
    <property type="match status" value="1"/>
</dbReference>
<dbReference type="InterPro" id="IPR009057">
    <property type="entry name" value="Homeodomain-like_sf"/>
</dbReference>
<dbReference type="Pfam" id="PF00440">
    <property type="entry name" value="TetR_N"/>
    <property type="match status" value="1"/>
</dbReference>
<reference evidence="6 7" key="1">
    <citation type="submission" date="2020-04" db="EMBL/GenBank/DDBJ databases">
        <authorList>
            <person name="Yoon J."/>
        </authorList>
    </citation>
    <scope>NUCLEOTIDE SEQUENCE [LARGE SCALE GENOMIC DNA]</scope>
    <source>
        <strain evidence="6 7">DJ-13</strain>
    </source>
</reference>
<dbReference type="PROSITE" id="PS50977">
    <property type="entry name" value="HTH_TETR_2"/>
    <property type="match status" value="1"/>
</dbReference>
<keyword evidence="1" id="KW-0805">Transcription regulation</keyword>
<dbReference type="RefSeq" id="WP_168551083.1">
    <property type="nucleotide sequence ID" value="NZ_JAAWWL010000001.1"/>
</dbReference>
<sequence length="191" mass="22411">MSNIKNQLITAASTTFSKYGYYKTAMEDIAKTAQKAKGSLYYHFGSKELLFEAVVLQELELLKTELTIVFEDQVSDTRVVLHNYMLKRMEVLRHAPNYQETLRPNFYEHYDFVDRVKQEMINWEVEQIVHLIQRGVQKHELELPGDHMVYAQVLVMLLQGLEPNFYLKGEYDRLESHFDSLITIITKGISK</sequence>